<proteinExistence type="predicted"/>
<protein>
    <submittedName>
        <fullName evidence="1">Uncharacterized protein</fullName>
    </submittedName>
</protein>
<reference evidence="1" key="1">
    <citation type="journal article" date="2021" name="Proc. Natl. Acad. Sci. U.S.A.">
        <title>A Catalog of Tens of Thousands of Viruses from Human Metagenomes Reveals Hidden Associations with Chronic Diseases.</title>
        <authorList>
            <person name="Tisza M.J."/>
            <person name="Buck C.B."/>
        </authorList>
    </citation>
    <scope>NUCLEOTIDE SEQUENCE</scope>
    <source>
        <strain evidence="1">Ct8Lf7</strain>
    </source>
</reference>
<name>A0A8S5S015_9CAUD</name>
<evidence type="ECO:0000313" key="1">
    <source>
        <dbReference type="EMBL" id="DAF44365.1"/>
    </source>
</evidence>
<organism evidence="1">
    <name type="scientific">Podoviridae sp. ct8Lf7</name>
    <dbReference type="NCBI Taxonomy" id="2827723"/>
    <lineage>
        <taxon>Viruses</taxon>
        <taxon>Duplodnaviria</taxon>
        <taxon>Heunggongvirae</taxon>
        <taxon>Uroviricota</taxon>
        <taxon>Caudoviricetes</taxon>
    </lineage>
</organism>
<accession>A0A8S5S015</accession>
<sequence>MEKTRYWMEQMEQLEFTFLNSTENQDRMEI</sequence>
<dbReference type="EMBL" id="BK032511">
    <property type="protein sequence ID" value="DAF44365.1"/>
    <property type="molecule type" value="Genomic_DNA"/>
</dbReference>